<keyword evidence="6 11" id="KW-0418">Kinase</keyword>
<keyword evidence="3" id="KW-0597">Phosphoprotein</keyword>
<dbReference type="PANTHER" id="PTHR24421">
    <property type="entry name" value="NITRATE/NITRITE SENSOR PROTEIN NARX-RELATED"/>
    <property type="match status" value="1"/>
</dbReference>
<evidence type="ECO:0000256" key="3">
    <source>
        <dbReference type="ARBA" id="ARBA00022553"/>
    </source>
</evidence>
<dbReference type="CDD" id="cd16917">
    <property type="entry name" value="HATPase_UhpB-NarQ-NarX-like"/>
    <property type="match status" value="1"/>
</dbReference>
<evidence type="ECO:0000256" key="5">
    <source>
        <dbReference type="ARBA" id="ARBA00022741"/>
    </source>
</evidence>
<comment type="catalytic activity">
    <reaction evidence="1">
        <text>ATP + protein L-histidine = ADP + protein N-phospho-L-histidine.</text>
        <dbReference type="EC" id="2.7.13.3"/>
    </reaction>
</comment>
<evidence type="ECO:0000256" key="8">
    <source>
        <dbReference type="ARBA" id="ARBA00023012"/>
    </source>
</evidence>
<evidence type="ECO:0000313" key="12">
    <source>
        <dbReference type="Proteomes" id="UP001589647"/>
    </source>
</evidence>
<keyword evidence="8" id="KW-0902">Two-component regulatory system</keyword>
<dbReference type="RefSeq" id="WP_229824390.1">
    <property type="nucleotide sequence ID" value="NZ_BMRC01000011.1"/>
</dbReference>
<sequence>MNVGNLPASAWPGGRAGHGGAAVTAEVALGVAAVVVLVFWARLIAASWGGGYWVFDIAAGAAVCALALTRRRGRVWTAAAGLGIAVVAVVVAAAADLPNEPGPGMALGLSVLVGSAVRTLPARPAGAVAAGGLLVAAASAPMAHNGSVVVLNAGGWLAAVTVGGGLRLLAERRRAAADRVRHDERRRLARELHDVAAHHMTGIVLQAQAARLLARRRSGLLEESLEDIEEASTGALSALRRVVGLLREAADDVPGPPGRLTDLIDRFDGPPVTLRGPADAEDWPPEVTSTVYRIVQESLTNVARHAPRARSVTVEIAGGGGTVVVEVADDAPPTPPSRNRGGYGLLGMRERVEALDGTLRAGPRPEGGWSVRAALPLGARR</sequence>
<dbReference type="Gene3D" id="1.20.5.1930">
    <property type="match status" value="1"/>
</dbReference>
<keyword evidence="9" id="KW-0812">Transmembrane</keyword>
<keyword evidence="12" id="KW-1185">Reference proteome</keyword>
<reference evidence="11 12" key="1">
    <citation type="submission" date="2024-09" db="EMBL/GenBank/DDBJ databases">
        <authorList>
            <person name="Sun Q."/>
            <person name="Mori K."/>
        </authorList>
    </citation>
    <scope>NUCLEOTIDE SEQUENCE [LARGE SCALE GENOMIC DNA]</scope>
    <source>
        <strain evidence="11 12">CCM 3426</strain>
    </source>
</reference>
<dbReference type="EC" id="2.7.13.3" evidence="2"/>
<proteinExistence type="predicted"/>
<keyword evidence="9" id="KW-0472">Membrane</keyword>
<feature type="domain" description="Histidine kinase/HSP90-like ATPase" evidence="10">
    <location>
        <begin position="286"/>
        <end position="379"/>
    </location>
</feature>
<name>A0ABV5IAY9_9ACTN</name>
<evidence type="ECO:0000256" key="6">
    <source>
        <dbReference type="ARBA" id="ARBA00022777"/>
    </source>
</evidence>
<dbReference type="EMBL" id="JBHMEI010000005">
    <property type="protein sequence ID" value="MFB9201502.1"/>
    <property type="molecule type" value="Genomic_DNA"/>
</dbReference>
<organism evidence="11 12">
    <name type="scientific">Nonomuraea spiralis</name>
    <dbReference type="NCBI Taxonomy" id="46182"/>
    <lineage>
        <taxon>Bacteria</taxon>
        <taxon>Bacillati</taxon>
        <taxon>Actinomycetota</taxon>
        <taxon>Actinomycetes</taxon>
        <taxon>Streptosporangiales</taxon>
        <taxon>Streptosporangiaceae</taxon>
        <taxon>Nonomuraea</taxon>
    </lineage>
</organism>
<feature type="transmembrane region" description="Helical" evidence="9">
    <location>
        <begin position="21"/>
        <end position="44"/>
    </location>
</feature>
<dbReference type="InterPro" id="IPR036890">
    <property type="entry name" value="HATPase_C_sf"/>
</dbReference>
<feature type="transmembrane region" description="Helical" evidence="9">
    <location>
        <begin position="149"/>
        <end position="169"/>
    </location>
</feature>
<dbReference type="Proteomes" id="UP001589647">
    <property type="component" value="Unassembled WGS sequence"/>
</dbReference>
<dbReference type="InterPro" id="IPR050482">
    <property type="entry name" value="Sensor_HK_TwoCompSys"/>
</dbReference>
<evidence type="ECO:0000256" key="9">
    <source>
        <dbReference type="SAM" id="Phobius"/>
    </source>
</evidence>
<dbReference type="InterPro" id="IPR011712">
    <property type="entry name" value="Sig_transdc_His_kin_sub3_dim/P"/>
</dbReference>
<comment type="caution">
    <text evidence="11">The sequence shown here is derived from an EMBL/GenBank/DDBJ whole genome shotgun (WGS) entry which is preliminary data.</text>
</comment>
<protein>
    <recommendedName>
        <fullName evidence="2">histidine kinase</fullName>
        <ecNumber evidence="2">2.7.13.3</ecNumber>
    </recommendedName>
</protein>
<keyword evidence="9" id="KW-1133">Transmembrane helix</keyword>
<evidence type="ECO:0000256" key="1">
    <source>
        <dbReference type="ARBA" id="ARBA00000085"/>
    </source>
</evidence>
<dbReference type="SUPFAM" id="SSF55874">
    <property type="entry name" value="ATPase domain of HSP90 chaperone/DNA topoisomerase II/histidine kinase"/>
    <property type="match status" value="1"/>
</dbReference>
<feature type="transmembrane region" description="Helical" evidence="9">
    <location>
        <begin position="50"/>
        <end position="68"/>
    </location>
</feature>
<gene>
    <name evidence="11" type="ORF">ACFFV7_09890</name>
</gene>
<evidence type="ECO:0000256" key="4">
    <source>
        <dbReference type="ARBA" id="ARBA00022679"/>
    </source>
</evidence>
<evidence type="ECO:0000259" key="10">
    <source>
        <dbReference type="SMART" id="SM00387"/>
    </source>
</evidence>
<feature type="transmembrane region" description="Helical" evidence="9">
    <location>
        <begin position="75"/>
        <end position="95"/>
    </location>
</feature>
<accession>A0ABV5IAY9</accession>
<keyword evidence="4" id="KW-0808">Transferase</keyword>
<dbReference type="Pfam" id="PF02518">
    <property type="entry name" value="HATPase_c"/>
    <property type="match status" value="1"/>
</dbReference>
<dbReference type="SMART" id="SM00387">
    <property type="entry name" value="HATPase_c"/>
    <property type="match status" value="1"/>
</dbReference>
<keyword evidence="7" id="KW-0067">ATP-binding</keyword>
<dbReference type="Pfam" id="PF07730">
    <property type="entry name" value="HisKA_3"/>
    <property type="match status" value="1"/>
</dbReference>
<keyword evidence="5" id="KW-0547">Nucleotide-binding</keyword>
<evidence type="ECO:0000256" key="2">
    <source>
        <dbReference type="ARBA" id="ARBA00012438"/>
    </source>
</evidence>
<dbReference type="PANTHER" id="PTHR24421:SF10">
    <property type="entry name" value="NITRATE_NITRITE SENSOR PROTEIN NARQ"/>
    <property type="match status" value="1"/>
</dbReference>
<dbReference type="Gene3D" id="3.30.565.10">
    <property type="entry name" value="Histidine kinase-like ATPase, C-terminal domain"/>
    <property type="match status" value="1"/>
</dbReference>
<dbReference type="GO" id="GO:0016301">
    <property type="term" value="F:kinase activity"/>
    <property type="evidence" value="ECO:0007669"/>
    <property type="project" value="UniProtKB-KW"/>
</dbReference>
<evidence type="ECO:0000256" key="7">
    <source>
        <dbReference type="ARBA" id="ARBA00022840"/>
    </source>
</evidence>
<dbReference type="InterPro" id="IPR003594">
    <property type="entry name" value="HATPase_dom"/>
</dbReference>
<evidence type="ECO:0000313" key="11">
    <source>
        <dbReference type="EMBL" id="MFB9201502.1"/>
    </source>
</evidence>